<dbReference type="PANTHER" id="PTHR47284:SF3">
    <property type="entry name" value="FATTY-ACID-BINDING PROTEIN 2"/>
    <property type="match status" value="1"/>
</dbReference>
<dbReference type="AlphaFoldDB" id="A0AA39Z1H4"/>
<dbReference type="InterPro" id="IPR016087">
    <property type="entry name" value="Chalcone_isomerase"/>
</dbReference>
<evidence type="ECO:0000313" key="3">
    <source>
        <dbReference type="EMBL" id="KAK0662462.1"/>
    </source>
</evidence>
<dbReference type="Pfam" id="PF16035">
    <property type="entry name" value="Chalcone_2"/>
    <property type="match status" value="1"/>
</dbReference>
<feature type="domain" description="Chalcone isomerase" evidence="2">
    <location>
        <begin position="171"/>
        <end position="374"/>
    </location>
</feature>
<dbReference type="PANTHER" id="PTHR47284">
    <property type="entry name" value="FATTY-ACID-BINDING PROTEIN 2"/>
    <property type="match status" value="1"/>
</dbReference>
<sequence>MFRQPLLWQAARTAARPSSVAVPSLRPHIQRRTLLSKRDFRQTGTRAVENLNLRNIAQSSADYHRNKQIFLSCGIVAGLVSFIYVSYRIVLEIKKNPIKADADPSNPLSDPGAANRKIILHDENGKEIVPTGHSVVPSFPRTISLPSFTGPLDATEPVQPGTITTAAAPETEYTLVGLGTRTVTFIGISVYVVGFYIATADIAALQSALVKKVNPIATTLVPGEREELRNELLDPAHGAKLWDELLSHNIPARTAFRVIPVRDTDFHHLRDGFVNAIKARGPELSGKGVDDESFGEAMKQFRAVFNRGKVPKAKELILARDDKGHLSIAFDGGKKAGGRQLIGVVPDERVSRALWLNYLGGKQVASEPARKSIVEGIMEFVERPVGTVASMVVPLAR</sequence>
<feature type="transmembrane region" description="Helical" evidence="1">
    <location>
        <begin position="69"/>
        <end position="87"/>
    </location>
</feature>
<dbReference type="GO" id="GO:0016872">
    <property type="term" value="F:intramolecular lyase activity"/>
    <property type="evidence" value="ECO:0007669"/>
    <property type="project" value="InterPro"/>
</dbReference>
<dbReference type="EMBL" id="JAULSY010000141">
    <property type="protein sequence ID" value="KAK0662462.1"/>
    <property type="molecule type" value="Genomic_DNA"/>
</dbReference>
<dbReference type="InterPro" id="IPR016088">
    <property type="entry name" value="Chalcone_isomerase_3-sand"/>
</dbReference>
<keyword evidence="1" id="KW-0472">Membrane</keyword>
<keyword evidence="3" id="KW-0413">Isomerase</keyword>
<evidence type="ECO:0000256" key="1">
    <source>
        <dbReference type="SAM" id="Phobius"/>
    </source>
</evidence>
<dbReference type="Proteomes" id="UP001174997">
    <property type="component" value="Unassembled WGS sequence"/>
</dbReference>
<keyword evidence="1" id="KW-1133">Transmembrane helix</keyword>
<name>A0AA39Z1H4_9PEZI</name>
<proteinExistence type="predicted"/>
<gene>
    <name evidence="3" type="ORF">QBC41DRAFT_329780</name>
</gene>
<keyword evidence="1" id="KW-0812">Transmembrane</keyword>
<dbReference type="Gene3D" id="3.50.70.10">
    <property type="match status" value="1"/>
</dbReference>
<organism evidence="3 4">
    <name type="scientific">Cercophora samala</name>
    <dbReference type="NCBI Taxonomy" id="330535"/>
    <lineage>
        <taxon>Eukaryota</taxon>
        <taxon>Fungi</taxon>
        <taxon>Dikarya</taxon>
        <taxon>Ascomycota</taxon>
        <taxon>Pezizomycotina</taxon>
        <taxon>Sordariomycetes</taxon>
        <taxon>Sordariomycetidae</taxon>
        <taxon>Sordariales</taxon>
        <taxon>Lasiosphaeriaceae</taxon>
        <taxon>Cercophora</taxon>
    </lineage>
</organism>
<evidence type="ECO:0000313" key="4">
    <source>
        <dbReference type="Proteomes" id="UP001174997"/>
    </source>
</evidence>
<reference evidence="3" key="1">
    <citation type="submission" date="2023-06" db="EMBL/GenBank/DDBJ databases">
        <title>Genome-scale phylogeny and comparative genomics of the fungal order Sordariales.</title>
        <authorList>
            <consortium name="Lawrence Berkeley National Laboratory"/>
            <person name="Hensen N."/>
            <person name="Bonometti L."/>
            <person name="Westerberg I."/>
            <person name="Brannstrom I.O."/>
            <person name="Guillou S."/>
            <person name="Cros-Aarteil S."/>
            <person name="Calhoun S."/>
            <person name="Haridas S."/>
            <person name="Kuo A."/>
            <person name="Mondo S."/>
            <person name="Pangilinan J."/>
            <person name="Riley R."/>
            <person name="Labutti K."/>
            <person name="Andreopoulos B."/>
            <person name="Lipzen A."/>
            <person name="Chen C."/>
            <person name="Yanf M."/>
            <person name="Daum C."/>
            <person name="Ng V."/>
            <person name="Clum A."/>
            <person name="Steindorff A."/>
            <person name="Ohm R."/>
            <person name="Martin F."/>
            <person name="Silar P."/>
            <person name="Natvig D."/>
            <person name="Lalanne C."/>
            <person name="Gautier V."/>
            <person name="Ament-Velasquez S.L."/>
            <person name="Kruys A."/>
            <person name="Hutchinson M.I."/>
            <person name="Powell A.J."/>
            <person name="Barry K."/>
            <person name="Miller A.N."/>
            <person name="Grigoriev I.V."/>
            <person name="Debuchy R."/>
            <person name="Gladieux P."/>
            <person name="Thoren M.H."/>
            <person name="Johannesson H."/>
        </authorList>
    </citation>
    <scope>NUCLEOTIDE SEQUENCE</scope>
    <source>
        <strain evidence="3">CBS 307.81</strain>
    </source>
</reference>
<keyword evidence="4" id="KW-1185">Reference proteome</keyword>
<evidence type="ECO:0000259" key="2">
    <source>
        <dbReference type="Pfam" id="PF16035"/>
    </source>
</evidence>
<dbReference type="SUPFAM" id="SSF54626">
    <property type="entry name" value="Chalcone isomerase"/>
    <property type="match status" value="1"/>
</dbReference>
<dbReference type="InterPro" id="IPR036298">
    <property type="entry name" value="Chalcone_isomerase_sf"/>
</dbReference>
<accession>A0AA39Z1H4</accession>
<protein>
    <submittedName>
        <fullName evidence="3">Chalcone-flavanone isomerase-domain-containing protein</fullName>
    </submittedName>
</protein>
<comment type="caution">
    <text evidence="3">The sequence shown here is derived from an EMBL/GenBank/DDBJ whole genome shotgun (WGS) entry which is preliminary data.</text>
</comment>